<dbReference type="Pfam" id="PF02109">
    <property type="entry name" value="DAD"/>
    <property type="match status" value="1"/>
</dbReference>
<comment type="similarity">
    <text evidence="4">Belongs to the DAD/OST2 family.</text>
</comment>
<dbReference type="PANTHER" id="PTHR10445">
    <property type="entry name" value="GENERAL TRANSCRIPTION FACTOR IIF SUBUNIT 2"/>
    <property type="match status" value="1"/>
</dbReference>
<feature type="compositionally biased region" description="Low complexity" evidence="17">
    <location>
        <begin position="263"/>
        <end position="272"/>
    </location>
</feature>
<evidence type="ECO:0000256" key="2">
    <source>
        <dbReference type="ARBA" id="ARBA00004477"/>
    </source>
</evidence>
<keyword evidence="22" id="KW-1185">Reference proteome</keyword>
<gene>
    <name evidence="21" type="primary">PARPA_08493.1 scaffold 33134</name>
</gene>
<dbReference type="InterPro" id="IPR036390">
    <property type="entry name" value="WH_DNA-bd_sf"/>
</dbReference>
<keyword evidence="12 18" id="KW-0472">Membrane</keyword>
<dbReference type="OrthoDB" id="26094at2759"/>
<dbReference type="InterPro" id="IPR040450">
    <property type="entry name" value="TFIIF_beta_HTH"/>
</dbReference>
<keyword evidence="7 18" id="KW-0812">Transmembrane</keyword>
<evidence type="ECO:0000313" key="21">
    <source>
        <dbReference type="EMBL" id="CEP14320.1"/>
    </source>
</evidence>
<keyword evidence="11" id="KW-0238">DNA-binding</keyword>
<protein>
    <recommendedName>
        <fullName evidence="6">Transcription initiation factor IIF subunit beta</fullName>
    </recommendedName>
    <alternativeName>
        <fullName evidence="16">TFIIF medium subunit</fullName>
    </alternativeName>
    <alternativeName>
        <fullName evidence="15">TFIIF-beta</fullName>
    </alternativeName>
</protein>
<dbReference type="FunFam" id="1.10.10.10:FF:000035">
    <property type="entry name" value="General transcription factor IIF subunit 2"/>
    <property type="match status" value="1"/>
</dbReference>
<dbReference type="InterPro" id="IPR003038">
    <property type="entry name" value="DAD/Ost2"/>
</dbReference>
<evidence type="ECO:0000256" key="5">
    <source>
        <dbReference type="ARBA" id="ARBA00009543"/>
    </source>
</evidence>
<dbReference type="UniPathway" id="UPA00378"/>
<dbReference type="GO" id="GO:0006367">
    <property type="term" value="P:transcription initiation at RNA polymerase II promoter"/>
    <property type="evidence" value="ECO:0007669"/>
    <property type="project" value="InterPro"/>
</dbReference>
<evidence type="ECO:0000256" key="18">
    <source>
        <dbReference type="SAM" id="Phobius"/>
    </source>
</evidence>
<evidence type="ECO:0000256" key="16">
    <source>
        <dbReference type="ARBA" id="ARBA00081863"/>
    </source>
</evidence>
<feature type="region of interest" description="Disordered" evidence="17">
    <location>
        <begin position="359"/>
        <end position="386"/>
    </location>
</feature>
<evidence type="ECO:0000256" key="15">
    <source>
        <dbReference type="ARBA" id="ARBA00081473"/>
    </source>
</evidence>
<dbReference type="PANTHER" id="PTHR10445:SF0">
    <property type="entry name" value="GENERAL TRANSCRIPTION FACTOR IIF SUBUNIT 2"/>
    <property type="match status" value="1"/>
</dbReference>
<dbReference type="SUPFAM" id="SSF50916">
    <property type="entry name" value="Rap30/74 interaction domains"/>
    <property type="match status" value="1"/>
</dbReference>
<evidence type="ECO:0000256" key="8">
    <source>
        <dbReference type="ARBA" id="ARBA00022824"/>
    </source>
</evidence>
<evidence type="ECO:0000259" key="19">
    <source>
        <dbReference type="Pfam" id="PF02270"/>
    </source>
</evidence>
<reference evidence="21 22" key="1">
    <citation type="submission" date="2014-09" db="EMBL/GenBank/DDBJ databases">
        <authorList>
            <person name="Ellenberger Sabrina"/>
        </authorList>
    </citation>
    <scope>NUCLEOTIDE SEQUENCE [LARGE SCALE GENOMIC DNA]</scope>
    <source>
        <strain evidence="21 22">CBS 412.66</strain>
    </source>
</reference>
<dbReference type="InterPro" id="IPR011039">
    <property type="entry name" value="TFIIF_interaction"/>
</dbReference>
<keyword evidence="14" id="KW-0539">Nucleus</keyword>
<proteinExistence type="inferred from homology"/>
<name>A0A0B7NG10_9FUNG</name>
<evidence type="ECO:0000256" key="9">
    <source>
        <dbReference type="ARBA" id="ARBA00022989"/>
    </source>
</evidence>
<evidence type="ECO:0000256" key="1">
    <source>
        <dbReference type="ARBA" id="ARBA00004123"/>
    </source>
</evidence>
<dbReference type="Pfam" id="PF02270">
    <property type="entry name" value="TFIIF_beta"/>
    <property type="match status" value="1"/>
</dbReference>
<dbReference type="GO" id="GO:0005674">
    <property type="term" value="C:transcription factor TFIIF complex"/>
    <property type="evidence" value="ECO:0007669"/>
    <property type="project" value="InterPro"/>
</dbReference>
<evidence type="ECO:0000256" key="17">
    <source>
        <dbReference type="SAM" id="MobiDB-lite"/>
    </source>
</evidence>
<evidence type="ECO:0000256" key="10">
    <source>
        <dbReference type="ARBA" id="ARBA00023015"/>
    </source>
</evidence>
<evidence type="ECO:0000313" key="22">
    <source>
        <dbReference type="Proteomes" id="UP000054107"/>
    </source>
</evidence>
<dbReference type="CDD" id="cd07980">
    <property type="entry name" value="TFIIF_beta"/>
    <property type="match status" value="1"/>
</dbReference>
<comment type="similarity">
    <text evidence="5">Belongs to the TFIIF beta subunit family.</text>
</comment>
<dbReference type="GO" id="GO:0008250">
    <property type="term" value="C:oligosaccharyltransferase complex"/>
    <property type="evidence" value="ECO:0007669"/>
    <property type="project" value="InterPro"/>
</dbReference>
<feature type="transmembrane region" description="Helical" evidence="18">
    <location>
        <begin position="52"/>
        <end position="72"/>
    </location>
</feature>
<evidence type="ECO:0000256" key="3">
    <source>
        <dbReference type="ARBA" id="ARBA00004922"/>
    </source>
</evidence>
<comment type="subcellular location">
    <subcellularLocation>
        <location evidence="2">Endoplasmic reticulum membrane</location>
        <topology evidence="2">Multi-pass membrane protein</topology>
    </subcellularLocation>
    <subcellularLocation>
        <location evidence="1">Nucleus</location>
    </subcellularLocation>
</comment>
<dbReference type="InterPro" id="IPR036388">
    <property type="entry name" value="WH-like_DNA-bd_sf"/>
</dbReference>
<evidence type="ECO:0000256" key="11">
    <source>
        <dbReference type="ARBA" id="ARBA00023125"/>
    </source>
</evidence>
<evidence type="ECO:0000256" key="7">
    <source>
        <dbReference type="ARBA" id="ARBA00022692"/>
    </source>
</evidence>
<dbReference type="InterPro" id="IPR003196">
    <property type="entry name" value="TFIIF_beta"/>
</dbReference>
<evidence type="ECO:0000256" key="12">
    <source>
        <dbReference type="ARBA" id="ARBA00023136"/>
    </source>
</evidence>
<dbReference type="AlphaFoldDB" id="A0A0B7NG10"/>
<feature type="region of interest" description="Disordered" evidence="17">
    <location>
        <begin position="261"/>
        <end position="288"/>
    </location>
</feature>
<evidence type="ECO:0000256" key="6">
    <source>
        <dbReference type="ARBA" id="ARBA00021453"/>
    </source>
</evidence>
<sequence length="386" mass="43442">MEQLTAATKKFYTGYKNDTPGSLKLIDTYLVYILLTGIFQFVYMAAVGTFPYNAFLGGFISTVGSFVLAANLRIQTNAQNKESFKTISPESMSEHKDVDALFEDDPGSLDGVIDEDDAEDLKLDDVNTKVWLVKVPSFLADKWRSVDEDNVNLGSIRIYNNPPPGKTTKVALFLPPDDNTPNIPKEYNIHITPEKVNNKFVFSEDQNGGKSITGTIHHECTATPNFGAYRSIMRKRVLEAGTPQRSVQVLGQNSQPVFVPGASSGMPSSSFSDFITTKKPKTDKEKATRMPRNELMDLLFDAFDKYPYYTFKGLVEHTKQPNQYLKEVLNEICILNKKGPYTGSYQLKPEYKERLSVAERQSALNNVDNEESDEEDDEELMEEVRV</sequence>
<dbReference type="EMBL" id="LN731131">
    <property type="protein sequence ID" value="CEP14320.1"/>
    <property type="molecule type" value="Genomic_DNA"/>
</dbReference>
<organism evidence="21 22">
    <name type="scientific">Parasitella parasitica</name>
    <dbReference type="NCBI Taxonomy" id="35722"/>
    <lineage>
        <taxon>Eukaryota</taxon>
        <taxon>Fungi</taxon>
        <taxon>Fungi incertae sedis</taxon>
        <taxon>Mucoromycota</taxon>
        <taxon>Mucoromycotina</taxon>
        <taxon>Mucoromycetes</taxon>
        <taxon>Mucorales</taxon>
        <taxon>Mucorineae</taxon>
        <taxon>Mucoraceae</taxon>
        <taxon>Parasitella</taxon>
    </lineage>
</organism>
<feature type="compositionally biased region" description="Acidic residues" evidence="17">
    <location>
        <begin position="368"/>
        <end position="386"/>
    </location>
</feature>
<keyword evidence="13" id="KW-0804">Transcription</keyword>
<accession>A0A0B7NG10</accession>
<dbReference type="SUPFAM" id="SSF46785">
    <property type="entry name" value="Winged helix' DNA-binding domain"/>
    <property type="match status" value="1"/>
</dbReference>
<keyword evidence="9 18" id="KW-1133">Transmembrane helix</keyword>
<keyword evidence="10" id="KW-0805">Transcription regulation</keyword>
<evidence type="ECO:0000259" key="20">
    <source>
        <dbReference type="Pfam" id="PF17683"/>
    </source>
</evidence>
<dbReference type="GO" id="GO:0003677">
    <property type="term" value="F:DNA binding"/>
    <property type="evidence" value="ECO:0007669"/>
    <property type="project" value="UniProtKB-KW"/>
</dbReference>
<dbReference type="STRING" id="35722.A0A0B7NG10"/>
<evidence type="ECO:0000256" key="4">
    <source>
        <dbReference type="ARBA" id="ARBA00009386"/>
    </source>
</evidence>
<evidence type="ECO:0000256" key="13">
    <source>
        <dbReference type="ARBA" id="ARBA00023163"/>
    </source>
</evidence>
<dbReference type="Proteomes" id="UP000054107">
    <property type="component" value="Unassembled WGS sequence"/>
</dbReference>
<comment type="pathway">
    <text evidence="3">Protein modification; protein glycosylation.</text>
</comment>
<keyword evidence="8" id="KW-0256">Endoplasmic reticulum</keyword>
<dbReference type="Pfam" id="PF17683">
    <property type="entry name" value="TFIIF_beta_N"/>
    <property type="match status" value="1"/>
</dbReference>
<feature type="transmembrane region" description="Helical" evidence="18">
    <location>
        <begin position="29"/>
        <end position="46"/>
    </location>
</feature>
<feature type="domain" description="TFIIF beta subunit HTH" evidence="19">
    <location>
        <begin position="288"/>
        <end position="352"/>
    </location>
</feature>
<evidence type="ECO:0000256" key="14">
    <source>
        <dbReference type="ARBA" id="ARBA00023242"/>
    </source>
</evidence>
<feature type="domain" description="TFIIF beta subunit N-terminal" evidence="20">
    <location>
        <begin position="127"/>
        <end position="209"/>
    </location>
</feature>
<dbReference type="Gene3D" id="1.10.10.10">
    <property type="entry name" value="Winged helix-like DNA-binding domain superfamily/Winged helix DNA-binding domain"/>
    <property type="match status" value="1"/>
</dbReference>
<dbReference type="InterPro" id="IPR040504">
    <property type="entry name" value="TFIIF_beta_N"/>
</dbReference>